<feature type="compositionally biased region" description="Pro residues" evidence="1">
    <location>
        <begin position="8"/>
        <end position="20"/>
    </location>
</feature>
<organism evidence="3 4">
    <name type="scientific">Kibdelosporangium lantanae</name>
    <dbReference type="NCBI Taxonomy" id="1497396"/>
    <lineage>
        <taxon>Bacteria</taxon>
        <taxon>Bacillati</taxon>
        <taxon>Actinomycetota</taxon>
        <taxon>Actinomycetes</taxon>
        <taxon>Pseudonocardiales</taxon>
        <taxon>Pseudonocardiaceae</taxon>
        <taxon>Kibdelosporangium</taxon>
    </lineage>
</organism>
<gene>
    <name evidence="3" type="ORF">ACFQ1S_12690</name>
</gene>
<keyword evidence="2" id="KW-1133">Transmembrane helix</keyword>
<feature type="transmembrane region" description="Helical" evidence="2">
    <location>
        <begin position="198"/>
        <end position="218"/>
    </location>
</feature>
<comment type="caution">
    <text evidence="3">The sequence shown here is derived from an EMBL/GenBank/DDBJ whole genome shotgun (WGS) entry which is preliminary data.</text>
</comment>
<feature type="transmembrane region" description="Helical" evidence="2">
    <location>
        <begin position="230"/>
        <end position="253"/>
    </location>
</feature>
<feature type="compositionally biased region" description="Basic residues" evidence="1">
    <location>
        <begin position="588"/>
        <end position="597"/>
    </location>
</feature>
<feature type="compositionally biased region" description="Pro residues" evidence="1">
    <location>
        <begin position="466"/>
        <end position="484"/>
    </location>
</feature>
<protein>
    <submittedName>
        <fullName evidence="3">Uncharacterized protein</fullName>
    </submittedName>
</protein>
<keyword evidence="2" id="KW-0472">Membrane</keyword>
<evidence type="ECO:0000313" key="4">
    <source>
        <dbReference type="Proteomes" id="UP001597045"/>
    </source>
</evidence>
<name>A0ABW3M6L3_9PSEU</name>
<feature type="region of interest" description="Disordered" evidence="1">
    <location>
        <begin position="411"/>
        <end position="597"/>
    </location>
</feature>
<keyword evidence="2" id="KW-0812">Transmembrane</keyword>
<reference evidence="4" key="1">
    <citation type="journal article" date="2019" name="Int. J. Syst. Evol. Microbiol.">
        <title>The Global Catalogue of Microorganisms (GCM) 10K type strain sequencing project: providing services to taxonomists for standard genome sequencing and annotation.</title>
        <authorList>
            <consortium name="The Broad Institute Genomics Platform"/>
            <consortium name="The Broad Institute Genome Sequencing Center for Infectious Disease"/>
            <person name="Wu L."/>
            <person name="Ma J."/>
        </authorList>
    </citation>
    <scope>NUCLEOTIDE SEQUENCE [LARGE SCALE GENOMIC DNA]</scope>
    <source>
        <strain evidence="4">JCM 31486</strain>
    </source>
</reference>
<feature type="transmembrane region" description="Helical" evidence="2">
    <location>
        <begin position="85"/>
        <end position="104"/>
    </location>
</feature>
<evidence type="ECO:0000313" key="3">
    <source>
        <dbReference type="EMBL" id="MFD1046350.1"/>
    </source>
</evidence>
<feature type="compositionally biased region" description="Pro residues" evidence="1">
    <location>
        <begin position="561"/>
        <end position="574"/>
    </location>
</feature>
<evidence type="ECO:0000256" key="1">
    <source>
        <dbReference type="SAM" id="MobiDB-lite"/>
    </source>
</evidence>
<dbReference type="EMBL" id="JBHTIS010000621">
    <property type="protein sequence ID" value="MFD1046350.1"/>
    <property type="molecule type" value="Genomic_DNA"/>
</dbReference>
<feature type="transmembrane region" description="Helical" evidence="2">
    <location>
        <begin position="265"/>
        <end position="289"/>
    </location>
</feature>
<accession>A0ABW3M6L3</accession>
<dbReference type="Proteomes" id="UP001597045">
    <property type="component" value="Unassembled WGS sequence"/>
</dbReference>
<feature type="region of interest" description="Disordered" evidence="1">
    <location>
        <begin position="1"/>
        <end position="29"/>
    </location>
</feature>
<feature type="transmembrane region" description="Helical" evidence="2">
    <location>
        <begin position="116"/>
        <end position="134"/>
    </location>
</feature>
<feature type="compositionally biased region" description="Pro residues" evidence="1">
    <location>
        <begin position="512"/>
        <end position="524"/>
    </location>
</feature>
<feature type="transmembrane region" description="Helical" evidence="2">
    <location>
        <begin position="172"/>
        <end position="192"/>
    </location>
</feature>
<feature type="region of interest" description="Disordered" evidence="1">
    <location>
        <begin position="321"/>
        <end position="342"/>
    </location>
</feature>
<evidence type="ECO:0000256" key="2">
    <source>
        <dbReference type="SAM" id="Phobius"/>
    </source>
</evidence>
<sequence length="597" mass="63566">CTGEGCIPQPPPSPPPPGPGGGPSGGDDSSCSLWDPSTWLDCIFRGIVIGALNPLLDLVSHTLLTTPAPDKLPRIGELWNGSWQIVLACYGLLVLIAGILIMTYETLQTRHSVKEIAPRLIAGFIVGALSLWVASKAIAIANALAEAVMGGGVDPGAGGAALKTMVLGSLTGGIWILLIGLVLAAMLVVLLVTYVVRVAITIILIVGAPLALMFHALPQSEGIARWWWKAFGGCLAIQVLQSLTLITAIRLLLDPGGVGIFGPTGGGVINLLVVIALIYILFKIPFWVLGSIRGGGGRRSLVGSLVRGFIAYKTFGLMTGRGRQRSSGGAGSGRRSVADPYARTRATGSGQYMLPLAGLRRSRRPRPPVPLLGKVRNGGPRGEQLALPLGDDWPENRPVLGRDGQYRLPMDVERVPSTPPPPAGSAVRTGRSGKQLKLQFDPYDRVRADRAGQYALPLDGVRRTRPPVPPPPVPTSRPRPPRQPELPFDPYKGNRPDRSGQYPLPLDGLRRVPPPAPAPQPRPPRQTRQPQLPFDPYKGIRPSGSGQYALPLQGLRRTKTPKPPPEPPASPSPPAATQLRLPIDMPKPPRKPGGRKP</sequence>
<feature type="non-terminal residue" evidence="3">
    <location>
        <position position="1"/>
    </location>
</feature>
<dbReference type="Pfam" id="PF19590">
    <property type="entry name" value="TrbL_3"/>
    <property type="match status" value="1"/>
</dbReference>
<feature type="region of interest" description="Disordered" evidence="1">
    <location>
        <begin position="361"/>
        <end position="398"/>
    </location>
</feature>
<proteinExistence type="predicted"/>
<dbReference type="InterPro" id="IPR045782">
    <property type="entry name" value="TrbL_3"/>
</dbReference>
<keyword evidence="4" id="KW-1185">Reference proteome</keyword>